<keyword evidence="2" id="KW-1185">Reference proteome</keyword>
<organism evidence="1 2">
    <name type="scientific">Aeromicrobium erythreum</name>
    <dbReference type="NCBI Taxonomy" id="2041"/>
    <lineage>
        <taxon>Bacteria</taxon>
        <taxon>Bacillati</taxon>
        <taxon>Actinomycetota</taxon>
        <taxon>Actinomycetes</taxon>
        <taxon>Propionibacteriales</taxon>
        <taxon>Nocardioidaceae</taxon>
        <taxon>Aeromicrobium</taxon>
    </lineage>
</organism>
<evidence type="ECO:0000313" key="1">
    <source>
        <dbReference type="EMBL" id="ALX03291.1"/>
    </source>
</evidence>
<dbReference type="STRING" id="2041.AERYTH_00540"/>
<name>A0A0U4C572_9ACTN</name>
<dbReference type="PANTHER" id="PTHR41913">
    <property type="entry name" value="DUF1684 DOMAIN-CONTAINING PROTEIN"/>
    <property type="match status" value="1"/>
</dbReference>
<proteinExistence type="predicted"/>
<gene>
    <name evidence="1" type="ORF">AERYTH_00540</name>
</gene>
<dbReference type="EMBL" id="CP011502">
    <property type="protein sequence ID" value="ALX03291.1"/>
    <property type="molecule type" value="Genomic_DNA"/>
</dbReference>
<dbReference type="RefSeq" id="WP_067861146.1">
    <property type="nucleotide sequence ID" value="NZ_CP011502.1"/>
</dbReference>
<reference evidence="1 2" key="1">
    <citation type="journal article" date="1991" name="Int. J. Syst. Bacteriol.">
        <title>Description of the erythromycin-producing bacterium Arthrobacter sp. strain NRRL B-3381 as Aeromicrobium erythreum gen. nov., sp. nov.</title>
        <authorList>
            <person name="Miller E.S."/>
            <person name="Woese C.R."/>
            <person name="Brenner S."/>
        </authorList>
    </citation>
    <scope>NUCLEOTIDE SEQUENCE [LARGE SCALE GENOMIC DNA]</scope>
    <source>
        <strain evidence="1 2">AR18</strain>
    </source>
</reference>
<dbReference type="Pfam" id="PF07920">
    <property type="entry name" value="DUF1684"/>
    <property type="match status" value="1"/>
</dbReference>
<evidence type="ECO:0008006" key="3">
    <source>
        <dbReference type="Google" id="ProtNLM"/>
    </source>
</evidence>
<dbReference type="AlphaFoldDB" id="A0A0U4C572"/>
<evidence type="ECO:0000313" key="2">
    <source>
        <dbReference type="Proteomes" id="UP000067689"/>
    </source>
</evidence>
<dbReference type="PANTHER" id="PTHR41913:SF1">
    <property type="entry name" value="DUF1684 DOMAIN-CONTAINING PROTEIN"/>
    <property type="match status" value="1"/>
</dbReference>
<dbReference type="KEGG" id="aer:AERYTH_00540"/>
<protein>
    <recommendedName>
        <fullName evidence="3">DUF1684 domain-containing protein</fullName>
    </recommendedName>
</protein>
<dbReference type="OrthoDB" id="5493262at2"/>
<dbReference type="PATRIC" id="fig|2041.4.peg.110"/>
<dbReference type="InterPro" id="IPR012467">
    <property type="entry name" value="DUF1684"/>
</dbReference>
<dbReference type="Proteomes" id="UP000067689">
    <property type="component" value="Chromosome"/>
</dbReference>
<sequence>MLLTLVDWRVRVAALYEQVRADPDPERGHATWRQGRDELFRNHPQSPLPARDPLRETGLPYWPYDPAWRFELPLLPAPTDAWDPDERVVDGGGDGDVTMLRTGQLALPSGSTLDVWTLQQYAGGIFVPLRDATSGRADGAASYGAGRYLLDTAKGSWLGGRPTPQGGHTVVLDLNFAYHPSCRYDDRWRCPLASPGNTITDVVEAGERLPA</sequence>
<accession>A0A0U4C572</accession>